<feature type="compositionally biased region" description="Pro residues" evidence="1">
    <location>
        <begin position="86"/>
        <end position="102"/>
    </location>
</feature>
<keyword evidence="2" id="KW-0472">Membrane</keyword>
<accession>A0A318HS82</accession>
<dbReference type="RefSeq" id="WP_146220960.1">
    <property type="nucleotide sequence ID" value="NZ_QJJU01000001.1"/>
</dbReference>
<reference evidence="3 4" key="2">
    <citation type="submission" date="2018-06" db="EMBL/GenBank/DDBJ databases">
        <title>Sequencing of bacterial isolates from soil warming experiment in Harvard Forest, Massachusetts, USA.</title>
        <authorList>
            <person name="Deangelis K.PhD."/>
        </authorList>
    </citation>
    <scope>NUCLEOTIDE SEQUENCE [LARGE SCALE GENOMIC DNA]</scope>
    <source>
        <strain evidence="3 4">GAS496</strain>
    </source>
</reference>
<evidence type="ECO:0000313" key="3">
    <source>
        <dbReference type="EMBL" id="PXX13266.1"/>
    </source>
</evidence>
<feature type="region of interest" description="Disordered" evidence="1">
    <location>
        <begin position="59"/>
        <end position="154"/>
    </location>
</feature>
<keyword evidence="2" id="KW-0812">Transmembrane</keyword>
<proteinExistence type="predicted"/>
<keyword evidence="4" id="KW-1185">Reference proteome</keyword>
<feature type="region of interest" description="Disordered" evidence="1">
    <location>
        <begin position="1"/>
        <end position="21"/>
    </location>
</feature>
<gene>
    <name evidence="3" type="ORF">C8E89_101421</name>
</gene>
<reference evidence="4" key="1">
    <citation type="submission" date="2018-05" db="EMBL/GenBank/DDBJ databases">
        <authorList>
            <person name="Deangelis K."/>
            <person name="Huntemann M."/>
            <person name="Clum A."/>
            <person name="Pillay M."/>
            <person name="Palaniappan K."/>
            <person name="Varghese N."/>
            <person name="Mikhailova N."/>
            <person name="Stamatis D."/>
            <person name="Reddy T."/>
            <person name="Daum C."/>
            <person name="Shapiro N."/>
            <person name="Ivanova N."/>
            <person name="Kyrpides N."/>
            <person name="Woyke T."/>
        </authorList>
    </citation>
    <scope>NUCLEOTIDE SEQUENCE [LARGE SCALE GENOMIC DNA]</scope>
    <source>
        <strain evidence="4">GAS496</strain>
    </source>
</reference>
<sequence length="154" mass="15679">MSMADVCEAHSKPPPDLAGEFPGERWPWTSWLGPITVTALGVAAVVVVVSAITVVSREPFGPTGAVIPTRPIATTTAQPPASSAEPAPPPVTAAPSTAPPAIAPTTVQSSAPPAKPTTTQPSSTRPQPSSVHPTTHQPFPQETTDFLGPPGTNN</sequence>
<protein>
    <submittedName>
        <fullName evidence="3">Uncharacterized protein</fullName>
    </submittedName>
</protein>
<name>A0A318HS82_9MYCO</name>
<feature type="transmembrane region" description="Helical" evidence="2">
    <location>
        <begin position="31"/>
        <end position="55"/>
    </location>
</feature>
<feature type="compositionally biased region" description="Low complexity" evidence="1">
    <location>
        <begin position="65"/>
        <end position="85"/>
    </location>
</feature>
<feature type="compositionally biased region" description="Polar residues" evidence="1">
    <location>
        <begin position="131"/>
        <end position="144"/>
    </location>
</feature>
<dbReference type="EMBL" id="QJJU01000001">
    <property type="protein sequence ID" value="PXX13266.1"/>
    <property type="molecule type" value="Genomic_DNA"/>
</dbReference>
<comment type="caution">
    <text evidence="3">The sequence shown here is derived from an EMBL/GenBank/DDBJ whole genome shotgun (WGS) entry which is preliminary data.</text>
</comment>
<dbReference type="AlphaFoldDB" id="A0A318HS82"/>
<dbReference type="Proteomes" id="UP000247781">
    <property type="component" value="Unassembled WGS sequence"/>
</dbReference>
<evidence type="ECO:0000313" key="4">
    <source>
        <dbReference type="Proteomes" id="UP000247781"/>
    </source>
</evidence>
<feature type="compositionally biased region" description="Low complexity" evidence="1">
    <location>
        <begin position="116"/>
        <end position="130"/>
    </location>
</feature>
<keyword evidence="2" id="KW-1133">Transmembrane helix</keyword>
<evidence type="ECO:0000256" key="1">
    <source>
        <dbReference type="SAM" id="MobiDB-lite"/>
    </source>
</evidence>
<organism evidence="3 4">
    <name type="scientific">Mycolicibacterium moriokaense</name>
    <dbReference type="NCBI Taxonomy" id="39691"/>
    <lineage>
        <taxon>Bacteria</taxon>
        <taxon>Bacillati</taxon>
        <taxon>Actinomycetota</taxon>
        <taxon>Actinomycetes</taxon>
        <taxon>Mycobacteriales</taxon>
        <taxon>Mycobacteriaceae</taxon>
        <taxon>Mycolicibacterium</taxon>
    </lineage>
</organism>
<evidence type="ECO:0000256" key="2">
    <source>
        <dbReference type="SAM" id="Phobius"/>
    </source>
</evidence>